<reference evidence="2" key="1">
    <citation type="journal article" date="2021" name="Nat. Commun.">
        <title>Genetic determinants of endophytism in the Arabidopsis root mycobiome.</title>
        <authorList>
            <person name="Mesny F."/>
            <person name="Miyauchi S."/>
            <person name="Thiergart T."/>
            <person name="Pickel B."/>
            <person name="Atanasova L."/>
            <person name="Karlsson M."/>
            <person name="Huettel B."/>
            <person name="Barry K.W."/>
            <person name="Haridas S."/>
            <person name="Chen C."/>
            <person name="Bauer D."/>
            <person name="Andreopoulos W."/>
            <person name="Pangilinan J."/>
            <person name="LaButti K."/>
            <person name="Riley R."/>
            <person name="Lipzen A."/>
            <person name="Clum A."/>
            <person name="Drula E."/>
            <person name="Henrissat B."/>
            <person name="Kohler A."/>
            <person name="Grigoriev I.V."/>
            <person name="Martin F.M."/>
            <person name="Hacquard S."/>
        </authorList>
    </citation>
    <scope>NUCLEOTIDE SEQUENCE</scope>
    <source>
        <strain evidence="2">MPI-SDFR-AT-0068</strain>
    </source>
</reference>
<evidence type="ECO:0000259" key="1">
    <source>
        <dbReference type="Pfam" id="PF24494"/>
    </source>
</evidence>
<dbReference type="InterPro" id="IPR056009">
    <property type="entry name" value="DUF7587"/>
</dbReference>
<keyword evidence="3" id="KW-1185">Reference proteome</keyword>
<feature type="domain" description="DUF7587" evidence="1">
    <location>
        <begin position="188"/>
        <end position="305"/>
    </location>
</feature>
<dbReference type="Pfam" id="PF24494">
    <property type="entry name" value="DUF7587"/>
    <property type="match status" value="1"/>
</dbReference>
<evidence type="ECO:0000313" key="3">
    <source>
        <dbReference type="Proteomes" id="UP000813427"/>
    </source>
</evidence>
<accession>A0A8K0W6C5</accession>
<sequence length="484" mass="56703">MTSTHDTRPSLDESMLKLHIDDRSTDLFPRPTLTESIETFRQVVVSLGDDYSHDISSLLDHFDEAMRRIVKTNFEEKYSHGFISIPDIAMECLKETASLGKLDPQSYCLMRQHEDPNWAYRFNSARRGMRSEEASTELERWEYMRARISEMETKWTAFWRQVVRRLPLPPTLFALQDNSESKWNYQDLPRYLFRAYDVKSSGISTWRVVASSQSKYGNPEDSATDVLSLPGGKARRLLYNHLARGSHTDVAHAGDPTDNFMSWSSSLMFVIQYAMWRSETLDTPASDLQICMVDTRDFPRGQFARDMWLIRHYRDSTLTQPQQDFFDSRLKKPDHDNGEFLSQGMVNLRDKACFFSLQDLMSAGIGTLYPMFKGGPYYGVQWADRMLNIRSICSWETHLEENDFEKAQEIAKQVFTKFDVMDITLLLLSFRNYKFKWEIPDRYVWAGEGVVEPADVYRYKRWTTIWEASRESSKQPESLKEFFM</sequence>
<dbReference type="EMBL" id="JAGPXF010000007">
    <property type="protein sequence ID" value="KAH7235508.1"/>
    <property type="molecule type" value="Genomic_DNA"/>
</dbReference>
<dbReference type="AlphaFoldDB" id="A0A8K0W6C5"/>
<gene>
    <name evidence="2" type="ORF">BKA59DRAFT_278350</name>
</gene>
<comment type="caution">
    <text evidence="2">The sequence shown here is derived from an EMBL/GenBank/DDBJ whole genome shotgun (WGS) entry which is preliminary data.</text>
</comment>
<dbReference type="Proteomes" id="UP000813427">
    <property type="component" value="Unassembled WGS sequence"/>
</dbReference>
<evidence type="ECO:0000313" key="2">
    <source>
        <dbReference type="EMBL" id="KAH7235508.1"/>
    </source>
</evidence>
<proteinExistence type="predicted"/>
<dbReference type="OrthoDB" id="4152607at2759"/>
<protein>
    <recommendedName>
        <fullName evidence="1">DUF7587 domain-containing protein</fullName>
    </recommendedName>
</protein>
<name>A0A8K0W6C5_9HYPO</name>
<organism evidence="2 3">
    <name type="scientific">Fusarium tricinctum</name>
    <dbReference type="NCBI Taxonomy" id="61284"/>
    <lineage>
        <taxon>Eukaryota</taxon>
        <taxon>Fungi</taxon>
        <taxon>Dikarya</taxon>
        <taxon>Ascomycota</taxon>
        <taxon>Pezizomycotina</taxon>
        <taxon>Sordariomycetes</taxon>
        <taxon>Hypocreomycetidae</taxon>
        <taxon>Hypocreales</taxon>
        <taxon>Nectriaceae</taxon>
        <taxon>Fusarium</taxon>
        <taxon>Fusarium tricinctum species complex</taxon>
    </lineage>
</organism>